<name>A0A6M8UI44_9GAMM</name>
<dbReference type="KEGG" id="pmak:PMPD1_3137"/>
<accession>A0A6M8UI44</accession>
<dbReference type="AlphaFoldDB" id="A0A6M8UI44"/>
<proteinExistence type="predicted"/>
<dbReference type="Proteomes" id="UP000505325">
    <property type="component" value="Chromosome"/>
</dbReference>
<evidence type="ECO:0000313" key="1">
    <source>
        <dbReference type="EMBL" id="QKJ88067.1"/>
    </source>
</evidence>
<dbReference type="RefSeq" id="WP_354292658.1">
    <property type="nucleotide sequence ID" value="NZ_CP054212.1"/>
</dbReference>
<evidence type="ECO:0000313" key="2">
    <source>
        <dbReference type="Proteomes" id="UP000505325"/>
    </source>
</evidence>
<reference evidence="1 2" key="1">
    <citation type="submission" date="2020-06" db="EMBL/GenBank/DDBJ databases">
        <title>Genome sequence of Paramixta manurensis strain PD-1.</title>
        <authorList>
            <person name="Lee C.W."/>
            <person name="Kim J."/>
        </authorList>
    </citation>
    <scope>NUCLEOTIDE SEQUENCE [LARGE SCALE GENOMIC DNA]</scope>
    <source>
        <strain evidence="1 2">PD-1</strain>
    </source>
</reference>
<organism evidence="1 2">
    <name type="scientific">Paramixta manurensis</name>
    <dbReference type="NCBI Taxonomy" id="2740817"/>
    <lineage>
        <taxon>Bacteria</taxon>
        <taxon>Pseudomonadati</taxon>
        <taxon>Pseudomonadota</taxon>
        <taxon>Gammaproteobacteria</taxon>
        <taxon>Enterobacterales</taxon>
        <taxon>Erwiniaceae</taxon>
        <taxon>Paramixta</taxon>
    </lineage>
</organism>
<protein>
    <submittedName>
        <fullName evidence="1">Uncharacterized protein</fullName>
    </submittedName>
</protein>
<dbReference type="EMBL" id="CP054212">
    <property type="protein sequence ID" value="QKJ88067.1"/>
    <property type="molecule type" value="Genomic_DNA"/>
</dbReference>
<sequence length="98" mass="10794">MAIQQDEEKILKRNALTKAELAWLEALQELLNKCPSKRIAFFTVGDDFLGLHDANRENEIAAELDKNGGEWSSAAQNIAADFNGFCLNFPNSVHSTAG</sequence>
<keyword evidence="2" id="KW-1185">Reference proteome</keyword>
<gene>
    <name evidence="1" type="ORF">PMPD1_3137</name>
</gene>